<protein>
    <recommendedName>
        <fullName evidence="4">C2H2-type domain-containing protein</fullName>
    </recommendedName>
</protein>
<evidence type="ECO:0000256" key="1">
    <source>
        <dbReference type="SAM" id="MobiDB-lite"/>
    </source>
</evidence>
<evidence type="ECO:0000313" key="3">
    <source>
        <dbReference type="Proteomes" id="UP000030671"/>
    </source>
</evidence>
<dbReference type="AlphaFoldDB" id="W4K138"/>
<dbReference type="Proteomes" id="UP000030671">
    <property type="component" value="Unassembled WGS sequence"/>
</dbReference>
<accession>W4K138</accession>
<keyword evidence="3" id="KW-1185">Reference proteome</keyword>
<dbReference type="HOGENOM" id="CLU_066263_0_0_1"/>
<proteinExistence type="predicted"/>
<reference evidence="2 3" key="1">
    <citation type="journal article" date="2012" name="New Phytol.">
        <title>Insight into trade-off between wood decay and parasitism from the genome of a fungal forest pathogen.</title>
        <authorList>
            <person name="Olson A."/>
            <person name="Aerts A."/>
            <person name="Asiegbu F."/>
            <person name="Belbahri L."/>
            <person name="Bouzid O."/>
            <person name="Broberg A."/>
            <person name="Canback B."/>
            <person name="Coutinho P.M."/>
            <person name="Cullen D."/>
            <person name="Dalman K."/>
            <person name="Deflorio G."/>
            <person name="van Diepen L.T."/>
            <person name="Dunand C."/>
            <person name="Duplessis S."/>
            <person name="Durling M."/>
            <person name="Gonthier P."/>
            <person name="Grimwood J."/>
            <person name="Fossdal C.G."/>
            <person name="Hansson D."/>
            <person name="Henrissat B."/>
            <person name="Hietala A."/>
            <person name="Himmelstrand K."/>
            <person name="Hoffmeister D."/>
            <person name="Hogberg N."/>
            <person name="James T.Y."/>
            <person name="Karlsson M."/>
            <person name="Kohler A."/>
            <person name="Kues U."/>
            <person name="Lee Y.H."/>
            <person name="Lin Y.C."/>
            <person name="Lind M."/>
            <person name="Lindquist E."/>
            <person name="Lombard V."/>
            <person name="Lucas S."/>
            <person name="Lunden K."/>
            <person name="Morin E."/>
            <person name="Murat C."/>
            <person name="Park J."/>
            <person name="Raffaello T."/>
            <person name="Rouze P."/>
            <person name="Salamov A."/>
            <person name="Schmutz J."/>
            <person name="Solheim H."/>
            <person name="Stahlberg J."/>
            <person name="Velez H."/>
            <person name="de Vries R.P."/>
            <person name="Wiebenga A."/>
            <person name="Woodward S."/>
            <person name="Yakovlev I."/>
            <person name="Garbelotto M."/>
            <person name="Martin F."/>
            <person name="Grigoriev I.V."/>
            <person name="Stenlid J."/>
        </authorList>
    </citation>
    <scope>NUCLEOTIDE SEQUENCE [LARGE SCALE GENOMIC DNA]</scope>
    <source>
        <strain evidence="2 3">TC 32-1</strain>
    </source>
</reference>
<dbReference type="InParanoid" id="W4K138"/>
<dbReference type="GeneID" id="20665944"/>
<evidence type="ECO:0000313" key="2">
    <source>
        <dbReference type="EMBL" id="ETW79434.1"/>
    </source>
</evidence>
<organism evidence="2 3">
    <name type="scientific">Heterobasidion irregulare (strain TC 32-1)</name>
    <dbReference type="NCBI Taxonomy" id="747525"/>
    <lineage>
        <taxon>Eukaryota</taxon>
        <taxon>Fungi</taxon>
        <taxon>Dikarya</taxon>
        <taxon>Basidiomycota</taxon>
        <taxon>Agaricomycotina</taxon>
        <taxon>Agaricomycetes</taxon>
        <taxon>Russulales</taxon>
        <taxon>Bondarzewiaceae</taxon>
        <taxon>Heterobasidion</taxon>
        <taxon>Heterobasidion annosum species complex</taxon>
    </lineage>
</organism>
<feature type="compositionally biased region" description="Polar residues" evidence="1">
    <location>
        <begin position="205"/>
        <end position="215"/>
    </location>
</feature>
<feature type="region of interest" description="Disordered" evidence="1">
    <location>
        <begin position="178"/>
        <end position="238"/>
    </location>
</feature>
<dbReference type="KEGG" id="hir:HETIRDRAFT_103873"/>
<evidence type="ECO:0008006" key="4">
    <source>
        <dbReference type="Google" id="ProtNLM"/>
    </source>
</evidence>
<dbReference type="RefSeq" id="XP_009548021.1">
    <property type="nucleotide sequence ID" value="XM_009549726.1"/>
</dbReference>
<dbReference type="EMBL" id="KI925460">
    <property type="protein sequence ID" value="ETW79434.1"/>
    <property type="molecule type" value="Genomic_DNA"/>
</dbReference>
<gene>
    <name evidence="2" type="ORF">HETIRDRAFT_103873</name>
</gene>
<sequence length="302" mass="33767">MKYAHYPSYSPRDWQDAMYTDANVDPASYPLLAVGYPAQQNMAAQYQHEPMYTAVEPEWAPTSSQLQFGHAMAGPSYVASDDVYFPRRMLPVGGMYYQAAPIAYGPAYVQEGLTRPYRLPYIVQPNYGAVQMSRQPVPISHALCMATGSRTGVRYAPYEQRPRPAAARSEGTVVGEAGTHEGFEGYTLSQTTDTSRLSDRRNDPANGQSPEAVQSSGGGRTRRQATMRAPKMDERQTPYLSTERNCHNCRKGYGREYELKRHCSTTRSHVEASLKCDQCKNSGTFSRPDALLTHKRAFHGWP</sequence>
<name>W4K138_HETIT</name>
<dbReference type="OrthoDB" id="40579at2759"/>
<dbReference type="Gene3D" id="3.30.160.60">
    <property type="entry name" value="Classic Zinc Finger"/>
    <property type="match status" value="1"/>
</dbReference>